<evidence type="ECO:0000313" key="2">
    <source>
        <dbReference type="Proteomes" id="UP001460270"/>
    </source>
</evidence>
<accession>A0AAW0PMP2</accession>
<dbReference type="AlphaFoldDB" id="A0AAW0PMP2"/>
<proteinExistence type="predicted"/>
<dbReference type="Proteomes" id="UP001460270">
    <property type="component" value="Unassembled WGS sequence"/>
</dbReference>
<organism evidence="1 2">
    <name type="scientific">Mugilogobius chulae</name>
    <name type="common">yellowstripe goby</name>
    <dbReference type="NCBI Taxonomy" id="88201"/>
    <lineage>
        <taxon>Eukaryota</taxon>
        <taxon>Metazoa</taxon>
        <taxon>Chordata</taxon>
        <taxon>Craniata</taxon>
        <taxon>Vertebrata</taxon>
        <taxon>Euteleostomi</taxon>
        <taxon>Actinopterygii</taxon>
        <taxon>Neopterygii</taxon>
        <taxon>Teleostei</taxon>
        <taxon>Neoteleostei</taxon>
        <taxon>Acanthomorphata</taxon>
        <taxon>Gobiaria</taxon>
        <taxon>Gobiiformes</taxon>
        <taxon>Gobioidei</taxon>
        <taxon>Gobiidae</taxon>
        <taxon>Gobionellinae</taxon>
        <taxon>Mugilogobius</taxon>
    </lineage>
</organism>
<gene>
    <name evidence="1" type="ORF">WMY93_011102</name>
</gene>
<comment type="caution">
    <text evidence="1">The sequence shown here is derived from an EMBL/GenBank/DDBJ whole genome shotgun (WGS) entry which is preliminary data.</text>
</comment>
<reference evidence="2" key="1">
    <citation type="submission" date="2024-04" db="EMBL/GenBank/DDBJ databases">
        <title>Salinicola lusitanus LLJ914,a marine bacterium isolated from the Okinawa Trough.</title>
        <authorList>
            <person name="Li J."/>
        </authorList>
    </citation>
    <scope>NUCLEOTIDE SEQUENCE [LARGE SCALE GENOMIC DNA]</scope>
</reference>
<evidence type="ECO:0000313" key="1">
    <source>
        <dbReference type="EMBL" id="KAK7919818.1"/>
    </source>
</evidence>
<dbReference type="EMBL" id="JBBPFD010000007">
    <property type="protein sequence ID" value="KAK7919818.1"/>
    <property type="molecule type" value="Genomic_DNA"/>
</dbReference>
<sequence length="104" mass="11337">MTSSIQLDFVKRIVLVEGFLAAAVISLKRVPDHSAELRVSSAPPWPRTWGTGIGQKYPSLKKPASHQKSTVQTGLFTPSLPGLDLDHMLDPAVGQCIPVKYKQT</sequence>
<protein>
    <submittedName>
        <fullName evidence="1">Uncharacterized protein</fullName>
    </submittedName>
</protein>
<keyword evidence="2" id="KW-1185">Reference proteome</keyword>
<name>A0AAW0PMP2_9GOBI</name>